<dbReference type="HOGENOM" id="CLU_2247586_0_0_10"/>
<gene>
    <name evidence="1" type="ORF">HMPREF6485_0805</name>
</gene>
<accession>E6K5G3</accession>
<evidence type="ECO:0000313" key="1">
    <source>
        <dbReference type="EMBL" id="EFU31089.1"/>
    </source>
</evidence>
<organism evidence="1 2">
    <name type="scientific">Segatella buccae ATCC 33574</name>
    <dbReference type="NCBI Taxonomy" id="873513"/>
    <lineage>
        <taxon>Bacteria</taxon>
        <taxon>Pseudomonadati</taxon>
        <taxon>Bacteroidota</taxon>
        <taxon>Bacteroidia</taxon>
        <taxon>Bacteroidales</taxon>
        <taxon>Prevotellaceae</taxon>
        <taxon>Segatella</taxon>
    </lineage>
</organism>
<evidence type="ECO:0000313" key="2">
    <source>
        <dbReference type="Proteomes" id="UP000003112"/>
    </source>
</evidence>
<comment type="caution">
    <text evidence="1">The sequence shown here is derived from an EMBL/GenBank/DDBJ whole genome shotgun (WGS) entry which is preliminary data.</text>
</comment>
<dbReference type="Proteomes" id="UP000003112">
    <property type="component" value="Unassembled WGS sequence"/>
</dbReference>
<name>E6K5G3_9BACT</name>
<dbReference type="AlphaFoldDB" id="E6K5G3"/>
<reference evidence="1 2" key="1">
    <citation type="submission" date="2010-10" db="EMBL/GenBank/DDBJ databases">
        <authorList>
            <person name="Muzny D."/>
            <person name="Qin X."/>
            <person name="Deng J."/>
            <person name="Jiang H."/>
            <person name="Liu Y."/>
            <person name="Qu J."/>
            <person name="Song X.-Z."/>
            <person name="Zhang L."/>
            <person name="Thornton R."/>
            <person name="Coyle M."/>
            <person name="Francisco L."/>
            <person name="Jackson L."/>
            <person name="Javaid M."/>
            <person name="Korchina V."/>
            <person name="Kovar C."/>
            <person name="Mata R."/>
            <person name="Mathew T."/>
            <person name="Ngo R."/>
            <person name="Nguyen L."/>
            <person name="Nguyen N."/>
            <person name="Okwuonu G."/>
            <person name="Ongeri F."/>
            <person name="Pham C."/>
            <person name="Simmons D."/>
            <person name="Wilczek-Boney K."/>
            <person name="Hale W."/>
            <person name="Jakkamsetti A."/>
            <person name="Pham P."/>
            <person name="Ruth R."/>
            <person name="San Lucas F."/>
            <person name="Warren J."/>
            <person name="Zhang J."/>
            <person name="Zhao Z."/>
            <person name="Zhou C."/>
            <person name="Zhu D."/>
            <person name="Lee S."/>
            <person name="Bess C."/>
            <person name="Blankenburg K."/>
            <person name="Forbes L."/>
            <person name="Fu Q."/>
            <person name="Gubbala S."/>
            <person name="Hirani K."/>
            <person name="Jayaseelan J.C."/>
            <person name="Lara F."/>
            <person name="Munidasa M."/>
            <person name="Palculict T."/>
            <person name="Patil S."/>
            <person name="Pu L.-L."/>
            <person name="Saada N."/>
            <person name="Tang L."/>
            <person name="Weissenberger G."/>
            <person name="Zhu Y."/>
            <person name="Hemphill L."/>
            <person name="Shang Y."/>
            <person name="Youmans B."/>
            <person name="Ayvaz T."/>
            <person name="Ross M."/>
            <person name="Santibanez J."/>
            <person name="Aqrawi P."/>
            <person name="Gross S."/>
            <person name="Joshi V."/>
            <person name="Fowler G."/>
            <person name="Nazareth L."/>
            <person name="Reid J."/>
            <person name="Worley K."/>
            <person name="Petrosino J."/>
            <person name="Highlander S."/>
            <person name="Gibbs R."/>
        </authorList>
    </citation>
    <scope>NUCLEOTIDE SEQUENCE [LARGE SCALE GENOMIC DNA]</scope>
    <source>
        <strain evidence="1 2">ATCC 33574</strain>
    </source>
</reference>
<proteinExistence type="predicted"/>
<sequence>MPNCLRLLTLAWLHALPYLLFLERKKISQGRLFDGKINLCIGYRPTKPMENAPARCRMTVNNINKNTSTKTLQIERETGLKPSEKPTGLLAWALQICKRATLEK</sequence>
<dbReference type="EMBL" id="AEPD01000017">
    <property type="protein sequence ID" value="EFU31089.1"/>
    <property type="molecule type" value="Genomic_DNA"/>
</dbReference>
<keyword evidence="2" id="KW-1185">Reference proteome</keyword>
<protein>
    <submittedName>
        <fullName evidence="1">Uncharacterized protein</fullName>
    </submittedName>
</protein>